<dbReference type="EMBL" id="JAJTWU010000003">
    <property type="protein sequence ID" value="MCE4554982.1"/>
    <property type="molecule type" value="Genomic_DNA"/>
</dbReference>
<evidence type="ECO:0000313" key="3">
    <source>
        <dbReference type="Proteomes" id="UP001200741"/>
    </source>
</evidence>
<accession>A0ABS8XVR4</accession>
<dbReference type="Gene3D" id="2.120.10.30">
    <property type="entry name" value="TolB, C-terminal domain"/>
    <property type="match status" value="1"/>
</dbReference>
<organism evidence="2 3">
    <name type="scientific">Pelomonas cellulosilytica</name>
    <dbReference type="NCBI Taxonomy" id="2906762"/>
    <lineage>
        <taxon>Bacteria</taxon>
        <taxon>Pseudomonadati</taxon>
        <taxon>Pseudomonadota</taxon>
        <taxon>Betaproteobacteria</taxon>
        <taxon>Burkholderiales</taxon>
        <taxon>Sphaerotilaceae</taxon>
        <taxon>Roseateles</taxon>
    </lineage>
</organism>
<comment type="caution">
    <text evidence="2">The sequence shown here is derived from an EMBL/GenBank/DDBJ whole genome shotgun (WGS) entry which is preliminary data.</text>
</comment>
<dbReference type="Proteomes" id="UP001200741">
    <property type="component" value="Unassembled WGS sequence"/>
</dbReference>
<feature type="region of interest" description="Disordered" evidence="1">
    <location>
        <begin position="336"/>
        <end position="358"/>
    </location>
</feature>
<proteinExistence type="predicted"/>
<feature type="compositionally biased region" description="Polar residues" evidence="1">
    <location>
        <begin position="337"/>
        <end position="358"/>
    </location>
</feature>
<name>A0ABS8XVR4_9BURK</name>
<gene>
    <name evidence="2" type="ORF">LXT13_11145</name>
</gene>
<dbReference type="SUPFAM" id="SSF75011">
    <property type="entry name" value="3-carboxy-cis,cis-mucoante lactonizing enzyme"/>
    <property type="match status" value="1"/>
</dbReference>
<keyword evidence="3" id="KW-1185">Reference proteome</keyword>
<dbReference type="PANTHER" id="PTHR40274">
    <property type="entry name" value="VIRGINIAMYCIN B LYASE"/>
    <property type="match status" value="1"/>
</dbReference>
<dbReference type="RefSeq" id="WP_233371981.1">
    <property type="nucleotide sequence ID" value="NZ_JAJTWU010000003.1"/>
</dbReference>
<dbReference type="InterPro" id="IPR011042">
    <property type="entry name" value="6-blade_b-propeller_TolB-like"/>
</dbReference>
<evidence type="ECO:0000256" key="1">
    <source>
        <dbReference type="SAM" id="MobiDB-lite"/>
    </source>
</evidence>
<reference evidence="2 3" key="1">
    <citation type="submission" date="2021-12" db="EMBL/GenBank/DDBJ databases">
        <title>Genome seq of P8.</title>
        <authorList>
            <person name="Seo T."/>
        </authorList>
    </citation>
    <scope>NUCLEOTIDE SEQUENCE [LARGE SCALE GENOMIC DNA]</scope>
    <source>
        <strain evidence="2 3">P8</strain>
    </source>
</reference>
<dbReference type="InterPro" id="IPR051344">
    <property type="entry name" value="Vgb"/>
</dbReference>
<sequence>MSTRRVGAIPIAVLILRITTLMALIMPPNCNAFDLFVDGLSGTVNRYDGSTGAPAPSANQPSGTAYFAVVPGIAQGIAFGSDNELYVSSYGDNAVLRFDSASGQLLGKFAAVTNPSHLAFGKDGSLFALSGGSVVLRFSAQGKFLQSFSSPELTDLRMLKIGANGNLYVTNGASRGHPGLFGFDASTGSFLGDFITSGALANPSGFAFGPDGDLYVADSNPQNGNPFGILRYNGQTGAFKSLFVGAGVVSIPDLVFGPDGNIYIAGNNNNNILRYDGDTGVLIDEFVPPESGRLDAPLSLVFGPPSVPEPVSSLLFFGGLLLVVHLFRRSHGREAMTASSSCGSPAPNQSTELKSNLG</sequence>
<dbReference type="PANTHER" id="PTHR40274:SF3">
    <property type="entry name" value="VIRGINIAMYCIN B LYASE"/>
    <property type="match status" value="1"/>
</dbReference>
<dbReference type="CDD" id="cd05819">
    <property type="entry name" value="NHL"/>
    <property type="match status" value="1"/>
</dbReference>
<evidence type="ECO:0000313" key="2">
    <source>
        <dbReference type="EMBL" id="MCE4554982.1"/>
    </source>
</evidence>
<protein>
    <submittedName>
        <fullName evidence="2">NHL repeat-containing protein</fullName>
    </submittedName>
</protein>